<dbReference type="InterPro" id="IPR054353">
    <property type="entry name" value="IstA-like_C"/>
</dbReference>
<evidence type="ECO:0000259" key="1">
    <source>
        <dbReference type="Pfam" id="PF22483"/>
    </source>
</evidence>
<proteinExistence type="predicted"/>
<sequence length="168" mass="18390">MAFAGHYGFDIDVLAAHRPTGKGRVERQVDIVRDHMLAGRVFSSLAELDAAFAAWVPIRRATVHRTHGEVIGMRALRDHDALAVLPEQAYLVAERHLRRVDKDCLISFDGSLYSVPARRVRAGQQVELRVTGTEVTICNPTATSATDALLAIHSRATTSGTWVVDAAH</sequence>
<protein>
    <recommendedName>
        <fullName evidence="1">Transposase for insertion sequence element IS21-like C-terminal domain-containing protein</fullName>
    </recommendedName>
</protein>
<dbReference type="Proteomes" id="UP000238312">
    <property type="component" value="Unassembled WGS sequence"/>
</dbReference>
<dbReference type="PANTHER" id="PTHR35004">
    <property type="entry name" value="TRANSPOSASE RV3428C-RELATED"/>
    <property type="match status" value="1"/>
</dbReference>
<dbReference type="AlphaFoldDB" id="A0A2T0LK01"/>
<comment type="caution">
    <text evidence="2">The sequence shown here is derived from an EMBL/GenBank/DDBJ whole genome shotgun (WGS) entry which is preliminary data.</text>
</comment>
<name>A0A2T0LK01_9ACTN</name>
<evidence type="ECO:0000313" key="2">
    <source>
        <dbReference type="EMBL" id="PRX42840.1"/>
    </source>
</evidence>
<dbReference type="EMBL" id="PVNG01000066">
    <property type="protein sequence ID" value="PRX42840.1"/>
    <property type="molecule type" value="Genomic_DNA"/>
</dbReference>
<dbReference type="PANTHER" id="PTHR35004:SF6">
    <property type="entry name" value="TRANSPOSASE"/>
    <property type="match status" value="1"/>
</dbReference>
<dbReference type="Pfam" id="PF22483">
    <property type="entry name" value="Mu-transpos_C_2"/>
    <property type="match status" value="1"/>
</dbReference>
<dbReference type="RefSeq" id="WP_106253608.1">
    <property type="nucleotide sequence ID" value="NZ_PVNG01000066.1"/>
</dbReference>
<evidence type="ECO:0000313" key="3">
    <source>
        <dbReference type="Proteomes" id="UP000238312"/>
    </source>
</evidence>
<gene>
    <name evidence="2" type="ORF">B0I32_16612</name>
</gene>
<dbReference type="OrthoDB" id="2065409at2"/>
<organism evidence="2 3">
    <name type="scientific">Nonomuraea fuscirosea</name>
    <dbReference type="NCBI Taxonomy" id="1291556"/>
    <lineage>
        <taxon>Bacteria</taxon>
        <taxon>Bacillati</taxon>
        <taxon>Actinomycetota</taxon>
        <taxon>Actinomycetes</taxon>
        <taxon>Streptosporangiales</taxon>
        <taxon>Streptosporangiaceae</taxon>
        <taxon>Nonomuraea</taxon>
    </lineage>
</organism>
<feature type="domain" description="Transposase for insertion sequence element IS21-like C-terminal" evidence="1">
    <location>
        <begin position="85"/>
        <end position="165"/>
    </location>
</feature>
<reference evidence="2 3" key="1">
    <citation type="submission" date="2018-03" db="EMBL/GenBank/DDBJ databases">
        <title>Genomic Encyclopedia of Type Strains, Phase III (KMG-III): the genomes of soil and plant-associated and newly described type strains.</title>
        <authorList>
            <person name="Whitman W."/>
        </authorList>
    </citation>
    <scope>NUCLEOTIDE SEQUENCE [LARGE SCALE GENOMIC DNA]</scope>
    <source>
        <strain evidence="2 3">CGMCC 4.7104</strain>
    </source>
</reference>
<accession>A0A2T0LK01</accession>
<keyword evidence="3" id="KW-1185">Reference proteome</keyword>